<evidence type="ECO:0000259" key="9">
    <source>
        <dbReference type="Pfam" id="PF01035"/>
    </source>
</evidence>
<dbReference type="InterPro" id="IPR036388">
    <property type="entry name" value="WH-like_DNA-bd_sf"/>
</dbReference>
<keyword evidence="11" id="KW-1185">Reference proteome</keyword>
<comment type="subcellular location">
    <subcellularLocation>
        <location evidence="8">Cytoplasm</location>
    </subcellularLocation>
</comment>
<dbReference type="Gene3D" id="3.30.160.70">
    <property type="entry name" value="Methylated DNA-protein cysteine methyltransferase domain"/>
    <property type="match status" value="1"/>
</dbReference>
<organism evidence="10 11">
    <name type="scientific">Ruoffia tabacinasalis</name>
    <dbReference type="NCBI Taxonomy" id="87458"/>
    <lineage>
        <taxon>Bacteria</taxon>
        <taxon>Bacillati</taxon>
        <taxon>Bacillota</taxon>
        <taxon>Bacilli</taxon>
        <taxon>Lactobacillales</taxon>
        <taxon>Aerococcaceae</taxon>
        <taxon>Ruoffia</taxon>
    </lineage>
</organism>
<dbReference type="SUPFAM" id="SSF46767">
    <property type="entry name" value="Methylated DNA-protein cysteine methyltransferase, C-terminal domain"/>
    <property type="match status" value="1"/>
</dbReference>
<dbReference type="Pfam" id="PF01035">
    <property type="entry name" value="DNA_binding_1"/>
    <property type="match status" value="1"/>
</dbReference>
<feature type="domain" description="Methylated-DNA-[protein]-cysteine S-methyltransferase DNA binding" evidence="9">
    <location>
        <begin position="73"/>
        <end position="153"/>
    </location>
</feature>
<dbReference type="Gene3D" id="1.10.10.10">
    <property type="entry name" value="Winged helix-like DNA-binding domain superfamily/Winged helix DNA-binding domain"/>
    <property type="match status" value="1"/>
</dbReference>
<sequence length="157" mass="17042">MFDRLYTIASTEKGLAYVSPDDGSLIPLKKHFKDFDLQEDASMNAGSIKQLEEYTEGSRKEFHLDLDIQSGTPFQQAVWQALLTIPFGQTRHYGAIADGINNPKAVRAVGGAIGRNPISIVIPCHRIIGKNGSLTGYSGGIDVKKKLLAIEGVQQGV</sequence>
<keyword evidence="6 8" id="KW-0234">DNA repair</keyword>
<dbReference type="CDD" id="cd06445">
    <property type="entry name" value="ATase"/>
    <property type="match status" value="1"/>
</dbReference>
<comment type="catalytic activity">
    <reaction evidence="1 8">
        <text>a 4-O-methyl-thymidine in DNA + L-cysteinyl-[protein] = a thymidine in DNA + S-methyl-L-cysteinyl-[protein]</text>
        <dbReference type="Rhea" id="RHEA:53428"/>
        <dbReference type="Rhea" id="RHEA-COMP:10131"/>
        <dbReference type="Rhea" id="RHEA-COMP:10132"/>
        <dbReference type="Rhea" id="RHEA-COMP:13555"/>
        <dbReference type="Rhea" id="RHEA-COMP:13556"/>
        <dbReference type="ChEBI" id="CHEBI:29950"/>
        <dbReference type="ChEBI" id="CHEBI:82612"/>
        <dbReference type="ChEBI" id="CHEBI:137386"/>
        <dbReference type="ChEBI" id="CHEBI:137387"/>
        <dbReference type="EC" id="2.1.1.63"/>
    </reaction>
</comment>
<evidence type="ECO:0000256" key="4">
    <source>
        <dbReference type="ARBA" id="ARBA00022679"/>
    </source>
</evidence>
<evidence type="ECO:0000256" key="8">
    <source>
        <dbReference type="HAMAP-Rule" id="MF_00772"/>
    </source>
</evidence>
<dbReference type="Proteomes" id="UP000823401">
    <property type="component" value="Unassembled WGS sequence"/>
</dbReference>
<comment type="function">
    <text evidence="8">Involved in the cellular defense against the biological effects of O6-methylguanine (O6-MeG) and O4-methylthymine (O4-MeT) in DNA. Repairs the methylated nucleobase in DNA by stoichiometrically transferring the methyl group to a cysteine residue in the enzyme. This is a suicide reaction: the enzyme is irreversibly inactivated.</text>
</comment>
<protein>
    <recommendedName>
        <fullName evidence="8">Methylated-DNA--protein-cysteine methyltransferase</fullName>
        <ecNumber evidence="8">2.1.1.63</ecNumber>
    </recommendedName>
    <alternativeName>
        <fullName evidence="8">6-O-methylguanine-DNA methyltransferase</fullName>
        <shortName evidence="8">MGMT</shortName>
    </alternativeName>
    <alternativeName>
        <fullName evidence="8">O-6-methylguanine-DNA-alkyltransferase</fullName>
    </alternativeName>
</protein>
<evidence type="ECO:0000313" key="11">
    <source>
        <dbReference type="Proteomes" id="UP000823401"/>
    </source>
</evidence>
<dbReference type="InterPro" id="IPR014048">
    <property type="entry name" value="MethylDNA_cys_MeTrfase_DNA-bd"/>
</dbReference>
<keyword evidence="5 8" id="KW-0227">DNA damage</keyword>
<comment type="catalytic activity">
    <reaction evidence="7 8">
        <text>a 6-O-methyl-2'-deoxyguanosine in DNA + L-cysteinyl-[protein] = S-methyl-L-cysteinyl-[protein] + a 2'-deoxyguanosine in DNA</text>
        <dbReference type="Rhea" id="RHEA:24000"/>
        <dbReference type="Rhea" id="RHEA-COMP:10131"/>
        <dbReference type="Rhea" id="RHEA-COMP:10132"/>
        <dbReference type="Rhea" id="RHEA-COMP:11367"/>
        <dbReference type="Rhea" id="RHEA-COMP:11368"/>
        <dbReference type="ChEBI" id="CHEBI:29950"/>
        <dbReference type="ChEBI" id="CHEBI:82612"/>
        <dbReference type="ChEBI" id="CHEBI:85445"/>
        <dbReference type="ChEBI" id="CHEBI:85448"/>
        <dbReference type="EC" id="2.1.1.63"/>
    </reaction>
</comment>
<evidence type="ECO:0000256" key="2">
    <source>
        <dbReference type="ARBA" id="ARBA00022490"/>
    </source>
</evidence>
<keyword evidence="4 8" id="KW-0808">Transferase</keyword>
<dbReference type="NCBIfam" id="TIGR00589">
    <property type="entry name" value="ogt"/>
    <property type="match status" value="1"/>
</dbReference>
<evidence type="ECO:0000313" key="10">
    <source>
        <dbReference type="EMBL" id="MBG9979059.1"/>
    </source>
</evidence>
<evidence type="ECO:0000256" key="5">
    <source>
        <dbReference type="ARBA" id="ARBA00022763"/>
    </source>
</evidence>
<dbReference type="InterPro" id="IPR001497">
    <property type="entry name" value="MethylDNA_cys_MeTrfase_AS"/>
</dbReference>
<dbReference type="PROSITE" id="PS00374">
    <property type="entry name" value="MGMT"/>
    <property type="match status" value="1"/>
</dbReference>
<proteinExistence type="inferred from homology"/>
<evidence type="ECO:0000256" key="6">
    <source>
        <dbReference type="ARBA" id="ARBA00023204"/>
    </source>
</evidence>
<dbReference type="InterPro" id="IPR036217">
    <property type="entry name" value="MethylDNA_cys_MeTrfase_DNAb"/>
</dbReference>
<evidence type="ECO:0000256" key="1">
    <source>
        <dbReference type="ARBA" id="ARBA00001286"/>
    </source>
</evidence>
<dbReference type="EC" id="2.1.1.63" evidence="8"/>
<dbReference type="EMBL" id="JACCEL010000027">
    <property type="protein sequence ID" value="MBG9979059.1"/>
    <property type="molecule type" value="Genomic_DNA"/>
</dbReference>
<comment type="caution">
    <text evidence="10">The sequence shown here is derived from an EMBL/GenBank/DDBJ whole genome shotgun (WGS) entry which is preliminary data.</text>
</comment>
<keyword evidence="3 8" id="KW-0489">Methyltransferase</keyword>
<evidence type="ECO:0000256" key="3">
    <source>
        <dbReference type="ARBA" id="ARBA00022603"/>
    </source>
</evidence>
<evidence type="ECO:0000256" key="7">
    <source>
        <dbReference type="ARBA" id="ARBA00049348"/>
    </source>
</evidence>
<comment type="miscellaneous">
    <text evidence="8">This enzyme catalyzes only one turnover and therefore is not strictly catalytic. According to one definition, an enzyme is a biocatalyst that acts repeatedly and over many reaction cycles.</text>
</comment>
<dbReference type="InterPro" id="IPR023546">
    <property type="entry name" value="MGMT"/>
</dbReference>
<name>A0ABS0LLE1_9LACT</name>
<reference evidence="10 11" key="1">
    <citation type="submission" date="2020-07" db="EMBL/GenBank/DDBJ databases">
        <title>Facklamia lactis sp. nov., isolated from raw milk.</title>
        <authorList>
            <person name="Doll E.V."/>
            <person name="Huptas C."/>
            <person name="Staib L."/>
            <person name="Wenning M."/>
            <person name="Scherer S."/>
        </authorList>
    </citation>
    <scope>NUCLEOTIDE SEQUENCE [LARGE SCALE GENOMIC DNA]</scope>
    <source>
        <strain evidence="10 11">DSM 104272</strain>
    </source>
</reference>
<gene>
    <name evidence="10" type="ORF">HYQ42_09700</name>
</gene>
<keyword evidence="2 8" id="KW-0963">Cytoplasm</keyword>
<dbReference type="SUPFAM" id="SSF53155">
    <property type="entry name" value="Methylated DNA-protein cysteine methyltransferase domain"/>
    <property type="match status" value="1"/>
</dbReference>
<dbReference type="PANTHER" id="PTHR10815:SF12">
    <property type="entry name" value="METHYLATED-DNA--PROTEIN-CYSTEINE METHYLTRANSFERASE, INDUCIBLE"/>
    <property type="match status" value="1"/>
</dbReference>
<accession>A0ABS0LLE1</accession>
<feature type="active site" description="Nucleophile; methyl group acceptor" evidence="8">
    <location>
        <position position="124"/>
    </location>
</feature>
<comment type="similarity">
    <text evidence="8">Belongs to the MGMT family.</text>
</comment>
<dbReference type="InterPro" id="IPR036631">
    <property type="entry name" value="MGMT_N_sf"/>
</dbReference>
<dbReference type="HAMAP" id="MF_00772">
    <property type="entry name" value="OGT"/>
    <property type="match status" value="1"/>
</dbReference>
<dbReference type="PANTHER" id="PTHR10815">
    <property type="entry name" value="METHYLATED-DNA--PROTEIN-CYSTEINE METHYLTRANSFERASE"/>
    <property type="match status" value="1"/>
</dbReference>